<sequence>MKMLALLSQILLLVLAAESSAFPFATVSNAYERVNDHPAGSAKQVTNRESTLAIAGIGYGQSPPSRGYLPPQSPPSVRYPTPSHRYLPPIQGHPPPIHRHPPPSQYPPPSQRSPTT</sequence>
<proteinExistence type="predicted"/>
<dbReference type="Gramene" id="EOY33915">
    <property type="protein sequence ID" value="EOY33915"/>
    <property type="gene ID" value="TCM_041751"/>
</dbReference>
<dbReference type="AlphaFoldDB" id="A0A061GVM2"/>
<feature type="signal peptide" evidence="2">
    <location>
        <begin position="1"/>
        <end position="21"/>
    </location>
</feature>
<keyword evidence="2" id="KW-0732">Signal</keyword>
<feature type="chain" id="PRO_5001603764" evidence="2">
    <location>
        <begin position="22"/>
        <end position="116"/>
    </location>
</feature>
<name>A0A061GVM2_THECC</name>
<feature type="compositionally biased region" description="Pro residues" evidence="1">
    <location>
        <begin position="102"/>
        <end position="116"/>
    </location>
</feature>
<evidence type="ECO:0000313" key="4">
    <source>
        <dbReference type="Proteomes" id="UP000026915"/>
    </source>
</evidence>
<evidence type="ECO:0000256" key="2">
    <source>
        <dbReference type="SAM" id="SignalP"/>
    </source>
</evidence>
<keyword evidence="4" id="KW-1185">Reference proteome</keyword>
<reference evidence="3 4" key="1">
    <citation type="journal article" date="2013" name="Genome Biol.">
        <title>The genome sequence of the most widely cultivated cacao type and its use to identify candidate genes regulating pod color.</title>
        <authorList>
            <person name="Motamayor J.C."/>
            <person name="Mockaitis K."/>
            <person name="Schmutz J."/>
            <person name="Haiminen N."/>
            <person name="Iii D.L."/>
            <person name="Cornejo O."/>
            <person name="Findley S.D."/>
            <person name="Zheng P."/>
            <person name="Utro F."/>
            <person name="Royaert S."/>
            <person name="Saski C."/>
            <person name="Jenkins J."/>
            <person name="Podicheti R."/>
            <person name="Zhao M."/>
            <person name="Scheffler B.E."/>
            <person name="Stack J.C."/>
            <person name="Feltus F.A."/>
            <person name="Mustiga G.M."/>
            <person name="Amores F."/>
            <person name="Phillips W."/>
            <person name="Marelli J.P."/>
            <person name="May G.D."/>
            <person name="Shapiro H."/>
            <person name="Ma J."/>
            <person name="Bustamante C.D."/>
            <person name="Schnell R.J."/>
            <person name="Main D."/>
            <person name="Gilbert D."/>
            <person name="Parida L."/>
            <person name="Kuhn D.N."/>
        </authorList>
    </citation>
    <scope>NUCLEOTIDE SEQUENCE [LARGE SCALE GENOMIC DNA]</scope>
    <source>
        <strain evidence="4">cv. Matina 1-6</strain>
    </source>
</reference>
<dbReference type="HOGENOM" id="CLU_2101360_0_0_1"/>
<dbReference type="EMBL" id="CM001887">
    <property type="protein sequence ID" value="EOY33915.1"/>
    <property type="molecule type" value="Genomic_DNA"/>
</dbReference>
<accession>A0A061GVM2</accession>
<organism evidence="3 4">
    <name type="scientific">Theobroma cacao</name>
    <name type="common">Cacao</name>
    <name type="synonym">Cocoa</name>
    <dbReference type="NCBI Taxonomy" id="3641"/>
    <lineage>
        <taxon>Eukaryota</taxon>
        <taxon>Viridiplantae</taxon>
        <taxon>Streptophyta</taxon>
        <taxon>Embryophyta</taxon>
        <taxon>Tracheophyta</taxon>
        <taxon>Spermatophyta</taxon>
        <taxon>Magnoliopsida</taxon>
        <taxon>eudicotyledons</taxon>
        <taxon>Gunneridae</taxon>
        <taxon>Pentapetalae</taxon>
        <taxon>rosids</taxon>
        <taxon>malvids</taxon>
        <taxon>Malvales</taxon>
        <taxon>Malvaceae</taxon>
        <taxon>Byttnerioideae</taxon>
        <taxon>Theobroma</taxon>
    </lineage>
</organism>
<dbReference type="Proteomes" id="UP000026915">
    <property type="component" value="Chromosome 9"/>
</dbReference>
<evidence type="ECO:0000256" key="1">
    <source>
        <dbReference type="SAM" id="MobiDB-lite"/>
    </source>
</evidence>
<dbReference type="InParanoid" id="A0A061GVM2"/>
<gene>
    <name evidence="3" type="ORF">TCM_041751</name>
</gene>
<protein>
    <submittedName>
        <fullName evidence="3">Uncharacterized protein</fullName>
    </submittedName>
</protein>
<evidence type="ECO:0000313" key="3">
    <source>
        <dbReference type="EMBL" id="EOY33915.1"/>
    </source>
</evidence>
<feature type="region of interest" description="Disordered" evidence="1">
    <location>
        <begin position="56"/>
        <end position="116"/>
    </location>
</feature>